<accession>A0A2J6TL17</accession>
<evidence type="ECO:0000256" key="6">
    <source>
        <dbReference type="PROSITE-ProRule" id="PRU00175"/>
    </source>
</evidence>
<dbReference type="CDD" id="cd18008">
    <property type="entry name" value="DEXDc_SHPRH-like"/>
    <property type="match status" value="1"/>
</dbReference>
<evidence type="ECO:0000259" key="8">
    <source>
        <dbReference type="PROSITE" id="PS50089"/>
    </source>
</evidence>
<evidence type="ECO:0000256" key="5">
    <source>
        <dbReference type="ARBA" id="ARBA00022840"/>
    </source>
</evidence>
<dbReference type="Pfam" id="PF00271">
    <property type="entry name" value="Helicase_C"/>
    <property type="match status" value="1"/>
</dbReference>
<dbReference type="PANTHER" id="PTHR45626">
    <property type="entry name" value="TRANSCRIPTION TERMINATION FACTOR 2-RELATED"/>
    <property type="match status" value="1"/>
</dbReference>
<reference evidence="11 12" key="1">
    <citation type="submission" date="2016-04" db="EMBL/GenBank/DDBJ databases">
        <title>A degradative enzymes factory behind the ericoid mycorrhizal symbiosis.</title>
        <authorList>
            <consortium name="DOE Joint Genome Institute"/>
            <person name="Martino E."/>
            <person name="Morin E."/>
            <person name="Grelet G."/>
            <person name="Kuo A."/>
            <person name="Kohler A."/>
            <person name="Daghino S."/>
            <person name="Barry K."/>
            <person name="Choi C."/>
            <person name="Cichocki N."/>
            <person name="Clum A."/>
            <person name="Copeland A."/>
            <person name="Hainaut M."/>
            <person name="Haridas S."/>
            <person name="Labutti K."/>
            <person name="Lindquist E."/>
            <person name="Lipzen A."/>
            <person name="Khouja H.-R."/>
            <person name="Murat C."/>
            <person name="Ohm R."/>
            <person name="Olson A."/>
            <person name="Spatafora J."/>
            <person name="Veneault-Fourrey C."/>
            <person name="Henrissat B."/>
            <person name="Grigoriev I."/>
            <person name="Martin F."/>
            <person name="Perotto S."/>
        </authorList>
    </citation>
    <scope>NUCLEOTIDE SEQUENCE [LARGE SCALE GENOMIC DNA]</scope>
    <source>
        <strain evidence="11 12">E</strain>
    </source>
</reference>
<keyword evidence="4" id="KW-0347">Helicase</keyword>
<dbReference type="EMBL" id="KZ613780">
    <property type="protein sequence ID" value="PMD63697.1"/>
    <property type="molecule type" value="Genomic_DNA"/>
</dbReference>
<evidence type="ECO:0000259" key="10">
    <source>
        <dbReference type="PROSITE" id="PS51194"/>
    </source>
</evidence>
<dbReference type="InterPro" id="IPR000330">
    <property type="entry name" value="SNF2_N"/>
</dbReference>
<protein>
    <submittedName>
        <fullName evidence="11">Uncharacterized protein</fullName>
    </submittedName>
</protein>
<keyword evidence="12" id="KW-1185">Reference proteome</keyword>
<keyword evidence="2" id="KW-0547">Nucleotide-binding</keyword>
<dbReference type="InterPro" id="IPR013083">
    <property type="entry name" value="Znf_RING/FYVE/PHD"/>
</dbReference>
<dbReference type="SMART" id="SM00487">
    <property type="entry name" value="DEXDc"/>
    <property type="match status" value="1"/>
</dbReference>
<feature type="domain" description="RING-type" evidence="8">
    <location>
        <begin position="697"/>
        <end position="752"/>
    </location>
</feature>
<evidence type="ECO:0000259" key="9">
    <source>
        <dbReference type="PROSITE" id="PS51192"/>
    </source>
</evidence>
<dbReference type="SUPFAM" id="SSF52540">
    <property type="entry name" value="P-loop containing nucleoside triphosphate hydrolases"/>
    <property type="match status" value="2"/>
</dbReference>
<evidence type="ECO:0000256" key="7">
    <source>
        <dbReference type="SAM" id="MobiDB-lite"/>
    </source>
</evidence>
<dbReference type="Gene3D" id="3.30.40.10">
    <property type="entry name" value="Zinc/RING finger domain, C3HC4 (zinc finger)"/>
    <property type="match status" value="1"/>
</dbReference>
<dbReference type="GO" id="GO:0008094">
    <property type="term" value="F:ATP-dependent activity, acting on DNA"/>
    <property type="evidence" value="ECO:0007669"/>
    <property type="project" value="TreeGrafter"/>
</dbReference>
<dbReference type="SUPFAM" id="SSF57850">
    <property type="entry name" value="RING/U-box"/>
    <property type="match status" value="1"/>
</dbReference>
<evidence type="ECO:0000256" key="3">
    <source>
        <dbReference type="ARBA" id="ARBA00022801"/>
    </source>
</evidence>
<keyword evidence="6" id="KW-0862">Zinc</keyword>
<dbReference type="PROSITE" id="PS51194">
    <property type="entry name" value="HELICASE_CTER"/>
    <property type="match status" value="1"/>
</dbReference>
<dbReference type="GO" id="GO:0008270">
    <property type="term" value="F:zinc ion binding"/>
    <property type="evidence" value="ECO:0007669"/>
    <property type="project" value="UniProtKB-KW"/>
</dbReference>
<dbReference type="PROSITE" id="PS50089">
    <property type="entry name" value="ZF_RING_2"/>
    <property type="match status" value="1"/>
</dbReference>
<gene>
    <name evidence="11" type="ORF">K444DRAFT_651226</name>
</gene>
<dbReference type="STRING" id="1095630.A0A2J6TL17"/>
<dbReference type="InterPro" id="IPR049730">
    <property type="entry name" value="SNF2/RAD54-like_C"/>
</dbReference>
<evidence type="ECO:0000313" key="11">
    <source>
        <dbReference type="EMBL" id="PMD63697.1"/>
    </source>
</evidence>
<dbReference type="InterPro" id="IPR001841">
    <property type="entry name" value="Znf_RING"/>
</dbReference>
<feature type="domain" description="Helicase ATP-binding" evidence="9">
    <location>
        <begin position="379"/>
        <end position="559"/>
    </location>
</feature>
<feature type="region of interest" description="Disordered" evidence="7">
    <location>
        <begin position="21"/>
        <end position="47"/>
    </location>
</feature>
<dbReference type="Gene3D" id="3.40.50.10810">
    <property type="entry name" value="Tandem AAA-ATPase domain"/>
    <property type="match status" value="1"/>
</dbReference>
<dbReference type="GeneID" id="36593772"/>
<dbReference type="SMART" id="SM00490">
    <property type="entry name" value="HELICc"/>
    <property type="match status" value="1"/>
</dbReference>
<evidence type="ECO:0000256" key="1">
    <source>
        <dbReference type="ARBA" id="ARBA00007025"/>
    </source>
</evidence>
<name>A0A2J6TL17_9HELO</name>
<proteinExistence type="inferred from homology"/>
<evidence type="ECO:0000313" key="12">
    <source>
        <dbReference type="Proteomes" id="UP000235371"/>
    </source>
</evidence>
<dbReference type="GO" id="GO:0016787">
    <property type="term" value="F:hydrolase activity"/>
    <property type="evidence" value="ECO:0007669"/>
    <property type="project" value="UniProtKB-KW"/>
</dbReference>
<dbReference type="InterPro" id="IPR001650">
    <property type="entry name" value="Helicase_C-like"/>
</dbReference>
<dbReference type="Pfam" id="PF00176">
    <property type="entry name" value="SNF2-rel_dom"/>
    <property type="match status" value="1"/>
</dbReference>
<dbReference type="GO" id="GO:0005634">
    <property type="term" value="C:nucleus"/>
    <property type="evidence" value="ECO:0007669"/>
    <property type="project" value="TreeGrafter"/>
</dbReference>
<organism evidence="11 12">
    <name type="scientific">Hyaloscypha bicolor E</name>
    <dbReference type="NCBI Taxonomy" id="1095630"/>
    <lineage>
        <taxon>Eukaryota</taxon>
        <taxon>Fungi</taxon>
        <taxon>Dikarya</taxon>
        <taxon>Ascomycota</taxon>
        <taxon>Pezizomycotina</taxon>
        <taxon>Leotiomycetes</taxon>
        <taxon>Helotiales</taxon>
        <taxon>Hyaloscyphaceae</taxon>
        <taxon>Hyaloscypha</taxon>
        <taxon>Hyaloscypha bicolor</taxon>
    </lineage>
</organism>
<dbReference type="InParanoid" id="A0A2J6TL17"/>
<dbReference type="PROSITE" id="PS51192">
    <property type="entry name" value="HELICASE_ATP_BIND_1"/>
    <property type="match status" value="1"/>
</dbReference>
<evidence type="ECO:0000256" key="4">
    <source>
        <dbReference type="ARBA" id="ARBA00022806"/>
    </source>
</evidence>
<dbReference type="PANTHER" id="PTHR45626:SF52">
    <property type="entry name" value="SINGLE-STRANDED DNA-DEPENDENT ATPASE (EUROFUNG)"/>
    <property type="match status" value="1"/>
</dbReference>
<feature type="domain" description="Helicase C-terminal" evidence="10">
    <location>
        <begin position="787"/>
        <end position="945"/>
    </location>
</feature>
<keyword evidence="3" id="KW-0378">Hydrolase</keyword>
<dbReference type="AlphaFoldDB" id="A0A2J6TL17"/>
<dbReference type="Proteomes" id="UP000235371">
    <property type="component" value="Unassembled WGS sequence"/>
</dbReference>
<keyword evidence="6" id="KW-0479">Metal-binding</keyword>
<dbReference type="GO" id="GO:0005524">
    <property type="term" value="F:ATP binding"/>
    <property type="evidence" value="ECO:0007669"/>
    <property type="project" value="UniProtKB-KW"/>
</dbReference>
<dbReference type="InterPro" id="IPR027417">
    <property type="entry name" value="P-loop_NTPase"/>
</dbReference>
<keyword evidence="5" id="KW-0067">ATP-binding</keyword>
<dbReference type="Gene3D" id="3.40.50.300">
    <property type="entry name" value="P-loop containing nucleotide triphosphate hydrolases"/>
    <property type="match status" value="1"/>
</dbReference>
<comment type="similarity">
    <text evidence="1">Belongs to the SNF2/RAD54 helicase family.</text>
</comment>
<evidence type="ECO:0000256" key="2">
    <source>
        <dbReference type="ARBA" id="ARBA00022741"/>
    </source>
</evidence>
<dbReference type="InterPro" id="IPR050628">
    <property type="entry name" value="SNF2_RAD54_helicase_TF"/>
</dbReference>
<dbReference type="RefSeq" id="XP_024740601.1">
    <property type="nucleotide sequence ID" value="XM_024885695.1"/>
</dbReference>
<dbReference type="InterPro" id="IPR014001">
    <property type="entry name" value="Helicase_ATP-bd"/>
</dbReference>
<dbReference type="SMART" id="SM00184">
    <property type="entry name" value="RING"/>
    <property type="match status" value="1"/>
</dbReference>
<dbReference type="GO" id="GO:0006281">
    <property type="term" value="P:DNA repair"/>
    <property type="evidence" value="ECO:0007669"/>
    <property type="project" value="TreeGrafter"/>
</dbReference>
<keyword evidence="6" id="KW-0863">Zinc-finger</keyword>
<dbReference type="InterPro" id="IPR038718">
    <property type="entry name" value="SNF2-like_sf"/>
</dbReference>
<dbReference type="GO" id="GO:0004386">
    <property type="term" value="F:helicase activity"/>
    <property type="evidence" value="ECO:0007669"/>
    <property type="project" value="UniProtKB-KW"/>
</dbReference>
<dbReference type="OrthoDB" id="448448at2759"/>
<dbReference type="CDD" id="cd18793">
    <property type="entry name" value="SF2_C_SNF"/>
    <property type="match status" value="1"/>
</dbReference>
<sequence>MASPWLKRAFISSESDCSGSIAKRPELQCGSPAHSPNGEWSKPKLDLHSSQSGTNAFSILPQASFQFAYADISQGIDATIFDSSVNNLQPPNHTNLLSANPRRDVEAPVLSPQPERESDLQVSEMCFGMICDAKAQFLDDSRTIESAGLLTLPPSNEDVYTLKLVRRDNHIALQHERDIDIAVLNTKTTHVLWAIEELGYVRYQVFVGVETFSTSIITWANKGQKVNFLVEIIIYGSKQIRDQIGRKLSDAEIYLQHPRCCSDHAKYDNPHYLEFKHSQKPDLPQQLCHSLTHPNNLGQTAPNFQLSALLNSLDQHENLDDGEIDCRIKTSLLRHQKTGVDFIGQREGWRVSSIPELWKAHQRDQVMFYEHIIVGTRKSTVPPQTFGGILADEMGLGKTLTMLSAIVGSLGLAHSSTTPPTVSNCKTSAKSTLIIAPSVLVIDEWLKEIQRHVAPNSLNILIYHGQKRESESRELLDFDVLLTTYATVASEFGKGSGPLYGITWFRIILDEAHSIRHQQTKQFRAITSLSASYRWCLTGTPIQNTLFDLGALIRFLRVPLLENTSNFRDHIVSPTESGKVGGFNNLRTLLKSICLRRTRDLLHFPEPEEVIYELDLSPVEKEMYNSIAESSKQAIDDVVSGHKAMEAYNGILQAIMQLRSLCNHGTFDYMVLKSGVMDLPDPEEALAELQQTDDAICAICSCDVTSVNNLEGSNPGRFTACSHLLCNGCFFQYEEDLKMNRNGESSYCPICRELISGGDEELSPSTKGRGQSYMINPNLINTGQATKLSKLLEDVRGVRHSAKSIIFSSWKKTLHIIAALLSADGIPFVQIDGSLTLPERRRILTRFQENSDLSVLLMTLGTGAVGLNITAASRIHIVEPQWNPAVESQAIGRSARLGQKNHVKIVRYVMKNTIEEYVKSRQFRKLQLAGIGWGSGKDQEEQKLSDLRVCQLYSCCFSLCNSNS</sequence>